<evidence type="ECO:0000313" key="6">
    <source>
        <dbReference type="Proteomes" id="UP000818603"/>
    </source>
</evidence>
<evidence type="ECO:0000256" key="1">
    <source>
        <dbReference type="SAM" id="Phobius"/>
    </source>
</evidence>
<name>A0A8J3EP90_9PROT</name>
<feature type="transmembrane region" description="Helical" evidence="1">
    <location>
        <begin position="58"/>
        <end position="76"/>
    </location>
</feature>
<feature type="domain" description="DUF1206" evidence="2">
    <location>
        <begin position="186"/>
        <end position="255"/>
    </location>
</feature>
<dbReference type="Proteomes" id="UP000621856">
    <property type="component" value="Unassembled WGS sequence"/>
</dbReference>
<evidence type="ECO:0000259" key="2">
    <source>
        <dbReference type="Pfam" id="PF06724"/>
    </source>
</evidence>
<feature type="domain" description="DUF1206" evidence="2">
    <location>
        <begin position="14"/>
        <end position="79"/>
    </location>
</feature>
<dbReference type="InterPro" id="IPR009597">
    <property type="entry name" value="DUF1206"/>
</dbReference>
<evidence type="ECO:0000313" key="3">
    <source>
        <dbReference type="EMBL" id="GGH95511.1"/>
    </source>
</evidence>
<reference evidence="3" key="3">
    <citation type="submission" date="2020-09" db="EMBL/GenBank/DDBJ databases">
        <authorList>
            <person name="Sun Q."/>
            <person name="Zhou Y."/>
        </authorList>
    </citation>
    <scope>NUCLEOTIDE SEQUENCE</scope>
    <source>
        <strain evidence="3">CGMCC 1.14984</strain>
    </source>
</reference>
<evidence type="ECO:0000313" key="5">
    <source>
        <dbReference type="Proteomes" id="UP000621856"/>
    </source>
</evidence>
<reference evidence="4 6" key="2">
    <citation type="submission" date="2020-02" db="EMBL/GenBank/DDBJ databases">
        <title>Genome sequence of Parvularcula flava strain NH6-79.</title>
        <authorList>
            <person name="Abdul Karim M.H."/>
            <person name="Lam M.Q."/>
            <person name="Chen S.J."/>
            <person name="Yahya A."/>
            <person name="Shahir S."/>
            <person name="Shamsir M.S."/>
            <person name="Chong C.S."/>
        </authorList>
    </citation>
    <scope>NUCLEOTIDE SEQUENCE [LARGE SCALE GENOMIC DNA]</scope>
    <source>
        <strain evidence="4 6">NH6-79</strain>
    </source>
</reference>
<dbReference type="AlphaFoldDB" id="A0A8J3EP90"/>
<keyword evidence="1" id="KW-1133">Transmembrane helix</keyword>
<proteinExistence type="predicted"/>
<gene>
    <name evidence="4" type="ORF">FF098_006055</name>
    <name evidence="3" type="ORF">GCM10011355_12230</name>
</gene>
<feature type="transmembrane region" description="Helical" evidence="1">
    <location>
        <begin position="139"/>
        <end position="160"/>
    </location>
</feature>
<protein>
    <submittedName>
        <fullName evidence="4">DUF1206 domain-containing protein</fullName>
    </submittedName>
    <submittedName>
        <fullName evidence="3">Membrane protein</fullName>
    </submittedName>
</protein>
<feature type="transmembrane region" description="Helical" evidence="1">
    <location>
        <begin position="188"/>
        <end position="209"/>
    </location>
</feature>
<feature type="transmembrane region" description="Helical" evidence="1">
    <location>
        <begin position="96"/>
        <end position="119"/>
    </location>
</feature>
<feature type="transmembrane region" description="Helical" evidence="1">
    <location>
        <begin position="229"/>
        <end position="252"/>
    </location>
</feature>
<evidence type="ECO:0000313" key="4">
    <source>
        <dbReference type="EMBL" id="NHK27462.1"/>
    </source>
</evidence>
<dbReference type="Proteomes" id="UP000818603">
    <property type="component" value="Unassembled WGS sequence"/>
</dbReference>
<comment type="caution">
    <text evidence="3">The sequence shown here is derived from an EMBL/GenBank/DDBJ whole genome shotgun (WGS) entry which is preliminary data.</text>
</comment>
<dbReference type="RefSeq" id="WP_155138438.1">
    <property type="nucleotide sequence ID" value="NZ_BMGZ01000001.1"/>
</dbReference>
<keyword evidence="1" id="KW-0472">Membrane</keyword>
<sequence length="271" mass="28659">MDIHNQVLGWAMRIGYAARGMVYLIIGALAAFAAINGGEAEGTSGALAYLAGQPFGKMLLSLVATGLFTYAIWRAIDALLDLEDEGDDAAGIGNRLGQFMSGATHAVLGFTALMIVFGVSSGGGNGAENSSEMVMDYPGGWLLVVGAGLTTGAVAIYLAIKACHSKWKDKIRDSNVTEILMPYVRFGLMSHGFVLLLIAGMLIWAGVTIDAEKAIGLEQALAMLERQAFGRIILFVTGIGLIGFSTYCFVYAGYRIVPRLESDDVKSLASI</sequence>
<keyword evidence="1" id="KW-0812">Transmembrane</keyword>
<reference evidence="3" key="1">
    <citation type="journal article" date="2014" name="Int. J. Syst. Evol. Microbiol.">
        <title>Complete genome sequence of Corynebacterium casei LMG S-19264T (=DSM 44701T), isolated from a smear-ripened cheese.</title>
        <authorList>
            <consortium name="US DOE Joint Genome Institute (JGI-PGF)"/>
            <person name="Walter F."/>
            <person name="Albersmeier A."/>
            <person name="Kalinowski J."/>
            <person name="Ruckert C."/>
        </authorList>
    </citation>
    <scope>NUCLEOTIDE SEQUENCE</scope>
    <source>
        <strain evidence="3">CGMCC 1.14984</strain>
    </source>
</reference>
<keyword evidence="6" id="KW-1185">Reference proteome</keyword>
<feature type="transmembrane region" description="Helical" evidence="1">
    <location>
        <begin position="21"/>
        <end position="38"/>
    </location>
</feature>
<feature type="domain" description="DUF1206" evidence="2">
    <location>
        <begin position="96"/>
        <end position="163"/>
    </location>
</feature>
<dbReference type="Pfam" id="PF06724">
    <property type="entry name" value="DUF1206"/>
    <property type="match status" value="3"/>
</dbReference>
<dbReference type="EMBL" id="BMGZ01000001">
    <property type="protein sequence ID" value="GGH95511.1"/>
    <property type="molecule type" value="Genomic_DNA"/>
</dbReference>
<dbReference type="EMBL" id="VCJR02000001">
    <property type="protein sequence ID" value="NHK27462.1"/>
    <property type="molecule type" value="Genomic_DNA"/>
</dbReference>
<accession>A0A8J3EP90</accession>
<organism evidence="3 5">
    <name type="scientific">Aquisalinus luteolus</name>
    <dbReference type="NCBI Taxonomy" id="1566827"/>
    <lineage>
        <taxon>Bacteria</taxon>
        <taxon>Pseudomonadati</taxon>
        <taxon>Pseudomonadota</taxon>
        <taxon>Alphaproteobacteria</taxon>
        <taxon>Parvularculales</taxon>
        <taxon>Parvularculaceae</taxon>
        <taxon>Aquisalinus</taxon>
    </lineage>
</organism>